<dbReference type="PANTHER" id="PTHR44688">
    <property type="entry name" value="DNA-BINDING TRANSCRIPTIONAL ACTIVATOR DEVR_DOSR"/>
    <property type="match status" value="1"/>
</dbReference>
<evidence type="ECO:0000256" key="3">
    <source>
        <dbReference type="ARBA" id="ARBA00023163"/>
    </source>
</evidence>
<organism evidence="6 7">
    <name type="scientific">Clostridium beijerinckii</name>
    <name type="common">Clostridium MP</name>
    <dbReference type="NCBI Taxonomy" id="1520"/>
    <lineage>
        <taxon>Bacteria</taxon>
        <taxon>Bacillati</taxon>
        <taxon>Bacillota</taxon>
        <taxon>Clostridia</taxon>
        <taxon>Eubacteriales</taxon>
        <taxon>Clostridiaceae</taxon>
        <taxon>Clostridium</taxon>
    </lineage>
</organism>
<dbReference type="PROSITE" id="PS00622">
    <property type="entry name" value="HTH_LUXR_1"/>
    <property type="match status" value="1"/>
</dbReference>
<gene>
    <name evidence="6" type="primary">csgD</name>
    <name evidence="6" type="ORF">CLBCK_23460</name>
    <name evidence="5" type="ORF">HGI39_12405</name>
</gene>
<dbReference type="InterPro" id="IPR016032">
    <property type="entry name" value="Sig_transdc_resp-reg_C-effctor"/>
</dbReference>
<evidence type="ECO:0000313" key="6">
    <source>
        <dbReference type="EMBL" id="OOM61461.1"/>
    </source>
</evidence>
<keyword evidence="2" id="KW-0238">DNA-binding</keyword>
<dbReference type="Pfam" id="PF00196">
    <property type="entry name" value="GerE"/>
    <property type="match status" value="1"/>
</dbReference>
<accession>A0A1B9BFE7</accession>
<dbReference type="AlphaFoldDB" id="A0A1B9BFE7"/>
<protein>
    <submittedName>
        <fullName evidence="6">CsgBAC operon transcriptional regulatory protein</fullName>
    </submittedName>
    <submittedName>
        <fullName evidence="5">Helix-turn-helix transcriptional regulator</fullName>
    </submittedName>
</protein>
<dbReference type="Proteomes" id="UP000190973">
    <property type="component" value="Unassembled WGS sequence"/>
</dbReference>
<dbReference type="SMART" id="SM00421">
    <property type="entry name" value="HTH_LUXR"/>
    <property type="match status" value="1"/>
</dbReference>
<dbReference type="RefSeq" id="WP_017212275.1">
    <property type="nucleotide sequence ID" value="NZ_BKAK01000011.1"/>
</dbReference>
<evidence type="ECO:0000259" key="4">
    <source>
        <dbReference type="PROSITE" id="PS50043"/>
    </source>
</evidence>
<dbReference type="Proteomes" id="UP001194098">
    <property type="component" value="Unassembled WGS sequence"/>
</dbReference>
<keyword evidence="1" id="KW-0805">Transcription regulation</keyword>
<dbReference type="Gene3D" id="1.10.10.10">
    <property type="entry name" value="Winged helix-like DNA-binding domain superfamily/Winged helix DNA-binding domain"/>
    <property type="match status" value="1"/>
</dbReference>
<dbReference type="GO" id="GO:0003677">
    <property type="term" value="F:DNA binding"/>
    <property type="evidence" value="ECO:0007669"/>
    <property type="project" value="UniProtKB-KW"/>
</dbReference>
<evidence type="ECO:0000256" key="1">
    <source>
        <dbReference type="ARBA" id="ARBA00023015"/>
    </source>
</evidence>
<dbReference type="InterPro" id="IPR000792">
    <property type="entry name" value="Tscrpt_reg_LuxR_C"/>
</dbReference>
<dbReference type="InterPro" id="IPR036388">
    <property type="entry name" value="WH-like_DNA-bd_sf"/>
</dbReference>
<dbReference type="EMBL" id="JABAGV010000028">
    <property type="protein sequence ID" value="MBC2475500.1"/>
    <property type="molecule type" value="Genomic_DNA"/>
</dbReference>
<evidence type="ECO:0000256" key="2">
    <source>
        <dbReference type="ARBA" id="ARBA00023125"/>
    </source>
</evidence>
<dbReference type="GeneID" id="66347846"/>
<proteinExistence type="predicted"/>
<reference evidence="6 7" key="1">
    <citation type="submission" date="2016-05" db="EMBL/GenBank/DDBJ databases">
        <title>Microbial solvent formation.</title>
        <authorList>
            <person name="Poehlein A."/>
            <person name="Montoya Solano J.D."/>
            <person name="Flitsch S."/>
            <person name="Krabben P."/>
            <person name="Duerre P."/>
            <person name="Daniel R."/>
        </authorList>
    </citation>
    <scope>NUCLEOTIDE SEQUENCE [LARGE SCALE GENOMIC DNA]</scope>
    <source>
        <strain evidence="6 7">DSM 53</strain>
    </source>
</reference>
<sequence>MRSLETNDWMVINNIVYQINSIENSTTMRKNFLTQMALVLDFDSADFYIASELNSHTLVKPVFYNYKPRADENYMDKYDGIDYSRGLMFGGKSKVYRESDIISEKKRVETEYYKKYFEPNNWHHTLNMILAHKNQFVGVVCFFRIKGKEDFIYEDSFVLDIIKEHLAFRLYQDLNNNSMGGEKISISQCVDTYGLTKREEAVLCELMNGLENSEISNKLCITNNTLKKHVLNIYRKLGIKNRVQLFKMVKERG</sequence>
<dbReference type="CDD" id="cd06170">
    <property type="entry name" value="LuxR_C_like"/>
    <property type="match status" value="1"/>
</dbReference>
<keyword evidence="3" id="KW-0804">Transcription</keyword>
<evidence type="ECO:0000313" key="7">
    <source>
        <dbReference type="Proteomes" id="UP000190973"/>
    </source>
</evidence>
<dbReference type="SUPFAM" id="SSF46894">
    <property type="entry name" value="C-terminal effector domain of the bipartite response regulators"/>
    <property type="match status" value="1"/>
</dbReference>
<dbReference type="PROSITE" id="PS50043">
    <property type="entry name" value="HTH_LUXR_2"/>
    <property type="match status" value="1"/>
</dbReference>
<dbReference type="PANTHER" id="PTHR44688:SF16">
    <property type="entry name" value="DNA-BINDING TRANSCRIPTIONAL ACTIVATOR DEVR_DOSR"/>
    <property type="match status" value="1"/>
</dbReference>
<feature type="domain" description="HTH luxR-type" evidence="4">
    <location>
        <begin position="188"/>
        <end position="253"/>
    </location>
</feature>
<comment type="caution">
    <text evidence="6">The sequence shown here is derived from an EMBL/GenBank/DDBJ whole genome shotgun (WGS) entry which is preliminary data.</text>
</comment>
<dbReference type="EMBL" id="LZZI01000036">
    <property type="protein sequence ID" value="OOM61461.1"/>
    <property type="molecule type" value="Genomic_DNA"/>
</dbReference>
<dbReference type="PRINTS" id="PR00038">
    <property type="entry name" value="HTHLUXR"/>
</dbReference>
<dbReference type="GO" id="GO:0006355">
    <property type="term" value="P:regulation of DNA-templated transcription"/>
    <property type="evidence" value="ECO:0007669"/>
    <property type="project" value="InterPro"/>
</dbReference>
<reference evidence="5" key="3">
    <citation type="journal article" date="2022" name="Nat. Biotechnol.">
        <title>Carbon-negative production of acetone and isopropanol by gas fermentation at industrial pilot scale.</title>
        <authorList>
            <person name="Liew F.E."/>
            <person name="Nogle R."/>
            <person name="Abdalla T."/>
            <person name="Rasor B.J."/>
            <person name="Canter C."/>
            <person name="Jensen R.O."/>
            <person name="Wang L."/>
            <person name="Strutz J."/>
            <person name="Chirania P."/>
            <person name="De Tissera S."/>
            <person name="Mueller A.P."/>
            <person name="Ruan Z."/>
            <person name="Gao A."/>
            <person name="Tran L."/>
            <person name="Engle N.L."/>
            <person name="Bromley J.C."/>
            <person name="Daniell J."/>
            <person name="Conrado R."/>
            <person name="Tschaplinski T.J."/>
            <person name="Giannone R.J."/>
            <person name="Hettich R.L."/>
            <person name="Karim A.S."/>
            <person name="Simpson S.D."/>
            <person name="Brown S.D."/>
            <person name="Leang C."/>
            <person name="Jewett M.C."/>
            <person name="Kopke M."/>
        </authorList>
    </citation>
    <scope>NUCLEOTIDE SEQUENCE</scope>
    <source>
        <strain evidence="5">DJ015</strain>
    </source>
</reference>
<evidence type="ECO:0000313" key="5">
    <source>
        <dbReference type="EMBL" id="MBC2475500.1"/>
    </source>
</evidence>
<name>A0A1B9BFE7_CLOBE</name>
<reference evidence="5" key="2">
    <citation type="submission" date="2020-04" db="EMBL/GenBank/DDBJ databases">
        <authorList>
            <person name="Brown S."/>
        </authorList>
    </citation>
    <scope>NUCLEOTIDE SEQUENCE</scope>
    <source>
        <strain evidence="5">DJ015</strain>
    </source>
</reference>